<dbReference type="GO" id="GO:0030956">
    <property type="term" value="C:glutamyl-tRNA(Gln) amidotransferase complex"/>
    <property type="evidence" value="ECO:0007669"/>
    <property type="project" value="InterPro"/>
</dbReference>
<dbReference type="Pfam" id="PF01425">
    <property type="entry name" value="Amidase"/>
    <property type="match status" value="1"/>
</dbReference>
<dbReference type="InterPro" id="IPR000120">
    <property type="entry name" value="Amidase"/>
</dbReference>
<comment type="caution">
    <text evidence="9">The sequence shown here is derived from an EMBL/GenBank/DDBJ whole genome shotgun (WGS) entry which is preliminary data.</text>
</comment>
<dbReference type="HAMAP" id="MF_00120">
    <property type="entry name" value="GatA"/>
    <property type="match status" value="1"/>
</dbReference>
<proteinExistence type="inferred from homology"/>
<organism evidence="9 10">
    <name type="scientific">Candidatus Berkelbacteria bacterium Gr01-1014_85</name>
    <dbReference type="NCBI Taxonomy" id="2017150"/>
    <lineage>
        <taxon>Bacteria</taxon>
        <taxon>Candidatus Berkelbacteria</taxon>
    </lineage>
</organism>
<sequence length="496" mass="53255">MSQALSFAEIRQLDGLTLAERYRTGELKPSQVVKLYLEAANEHCYDRVEDRPRGLNIYLSLRPQALTEALAADWRYAAGEPLSPLDGVPIALKDNLMIKGEIVTAASRYLAHHVAGYSATVVTKLQQAGLIILGKTNLDALAMGGSTENSAFGLTANPLDPTRVAGGSSGGAAAAVAAGLAPLALGSDTGGSIRQPAAFCGVIGFKPSYGRVSRYGLIAMASSLDQIGPLARSVADIRALMKIIESVGELRDRLDQTTRADWSPLSAVSTDLTDQSNSNADSAEALRVATIDLESVGQPDSRLNQILSSWSKVAIDQFELAINLYYLICPVEVASNLARFDGIRYDRQALNEIEAPQLLSRYLQSRSQLLGPEVKRRILLGTYTSSAGYADAYYKRALTGRRQLKQAFERAWQSIDILACPTTPGEAFEIGSLARPIDLYRQDLYTVAANLAGLPAIALPCGQGPAGLPLSLQLLAASGDDDRLLSFAESWVKEHE</sequence>
<accession>A0A554JA52</accession>
<dbReference type="SUPFAM" id="SSF75304">
    <property type="entry name" value="Amidase signature (AS) enzymes"/>
    <property type="match status" value="1"/>
</dbReference>
<dbReference type="AlphaFoldDB" id="A0A554JA52"/>
<evidence type="ECO:0000259" key="8">
    <source>
        <dbReference type="Pfam" id="PF01425"/>
    </source>
</evidence>
<evidence type="ECO:0000313" key="10">
    <source>
        <dbReference type="Proteomes" id="UP000316253"/>
    </source>
</evidence>
<dbReference type="PANTHER" id="PTHR11895:SF7">
    <property type="entry name" value="GLUTAMYL-TRNA(GLN) AMIDOTRANSFERASE SUBUNIT A, MITOCHONDRIAL"/>
    <property type="match status" value="1"/>
</dbReference>
<reference evidence="9 10" key="1">
    <citation type="submission" date="2017-08" db="EMBL/GenBank/DDBJ databases">
        <title>Mechanisms for carbon and nitrogen cycling indicate functional differentiation within the Candidate Phyla Radiation.</title>
        <authorList>
            <person name="Danczak R.E."/>
            <person name="Johnston M.D."/>
            <person name="Kenah C."/>
            <person name="Slattery M."/>
            <person name="Wrighton K.C."/>
            <person name="Wilkins M.J."/>
        </authorList>
    </citation>
    <scope>NUCLEOTIDE SEQUENCE [LARGE SCALE GENOMIC DNA]</scope>
    <source>
        <strain evidence="9">Gr01-1014_85</strain>
    </source>
</reference>
<protein>
    <recommendedName>
        <fullName evidence="7">Glutamyl-tRNA(Gln) amidotransferase subunit A</fullName>
        <shortName evidence="7">Glu-ADT subunit A</shortName>
        <ecNumber evidence="7">6.3.5.7</ecNumber>
    </recommendedName>
</protein>
<dbReference type="EMBL" id="VMFD01000062">
    <property type="protein sequence ID" value="TSC65160.1"/>
    <property type="molecule type" value="Genomic_DNA"/>
</dbReference>
<dbReference type="Proteomes" id="UP000316253">
    <property type="component" value="Unassembled WGS sequence"/>
</dbReference>
<dbReference type="InterPro" id="IPR020556">
    <property type="entry name" value="Amidase_CS"/>
</dbReference>
<evidence type="ECO:0000256" key="1">
    <source>
        <dbReference type="ARBA" id="ARBA00008069"/>
    </source>
</evidence>
<keyword evidence="2 7" id="KW-0436">Ligase</keyword>
<keyword evidence="3 7" id="KW-0547">Nucleotide-binding</keyword>
<dbReference type="GO" id="GO:0006412">
    <property type="term" value="P:translation"/>
    <property type="evidence" value="ECO:0007669"/>
    <property type="project" value="UniProtKB-UniRule"/>
</dbReference>
<feature type="active site" description="Acyl-ester intermediate" evidence="7">
    <location>
        <position position="192"/>
    </location>
</feature>
<evidence type="ECO:0000256" key="5">
    <source>
        <dbReference type="ARBA" id="ARBA00022917"/>
    </source>
</evidence>
<evidence type="ECO:0000256" key="7">
    <source>
        <dbReference type="HAMAP-Rule" id="MF_00120"/>
    </source>
</evidence>
<feature type="active site" description="Charge relay system" evidence="7">
    <location>
        <position position="93"/>
    </location>
</feature>
<evidence type="ECO:0000256" key="2">
    <source>
        <dbReference type="ARBA" id="ARBA00022598"/>
    </source>
</evidence>
<dbReference type="InterPro" id="IPR023631">
    <property type="entry name" value="Amidase_dom"/>
</dbReference>
<comment type="catalytic activity">
    <reaction evidence="6 7">
        <text>L-glutamyl-tRNA(Gln) + L-glutamine + ATP + H2O = L-glutaminyl-tRNA(Gln) + L-glutamate + ADP + phosphate + H(+)</text>
        <dbReference type="Rhea" id="RHEA:17521"/>
        <dbReference type="Rhea" id="RHEA-COMP:9681"/>
        <dbReference type="Rhea" id="RHEA-COMP:9684"/>
        <dbReference type="ChEBI" id="CHEBI:15377"/>
        <dbReference type="ChEBI" id="CHEBI:15378"/>
        <dbReference type="ChEBI" id="CHEBI:29985"/>
        <dbReference type="ChEBI" id="CHEBI:30616"/>
        <dbReference type="ChEBI" id="CHEBI:43474"/>
        <dbReference type="ChEBI" id="CHEBI:58359"/>
        <dbReference type="ChEBI" id="CHEBI:78520"/>
        <dbReference type="ChEBI" id="CHEBI:78521"/>
        <dbReference type="ChEBI" id="CHEBI:456216"/>
        <dbReference type="EC" id="6.3.5.7"/>
    </reaction>
</comment>
<dbReference type="GO" id="GO:0050567">
    <property type="term" value="F:glutaminyl-tRNA synthase (glutamine-hydrolyzing) activity"/>
    <property type="evidence" value="ECO:0007669"/>
    <property type="project" value="UniProtKB-UniRule"/>
</dbReference>
<evidence type="ECO:0000256" key="6">
    <source>
        <dbReference type="ARBA" id="ARBA00047407"/>
    </source>
</evidence>
<dbReference type="EC" id="6.3.5.7" evidence="7"/>
<dbReference type="PROSITE" id="PS00571">
    <property type="entry name" value="AMIDASES"/>
    <property type="match status" value="1"/>
</dbReference>
<gene>
    <name evidence="7" type="primary">gatA</name>
    <name evidence="9" type="ORF">CEO22_591</name>
</gene>
<comment type="subunit">
    <text evidence="7">Heterotrimer of A, B and C subunits.</text>
</comment>
<feature type="domain" description="Amidase" evidence="8">
    <location>
        <begin position="42"/>
        <end position="485"/>
    </location>
</feature>
<name>A0A554JA52_9BACT</name>
<comment type="similarity">
    <text evidence="1 7">Belongs to the amidase family. GatA subfamily.</text>
</comment>
<evidence type="ECO:0000256" key="3">
    <source>
        <dbReference type="ARBA" id="ARBA00022741"/>
    </source>
</evidence>
<keyword evidence="4 7" id="KW-0067">ATP-binding</keyword>
<evidence type="ECO:0000256" key="4">
    <source>
        <dbReference type="ARBA" id="ARBA00022840"/>
    </source>
</evidence>
<dbReference type="GO" id="GO:0005524">
    <property type="term" value="F:ATP binding"/>
    <property type="evidence" value="ECO:0007669"/>
    <property type="project" value="UniProtKB-KW"/>
</dbReference>
<dbReference type="PANTHER" id="PTHR11895">
    <property type="entry name" value="TRANSAMIDASE"/>
    <property type="match status" value="1"/>
</dbReference>
<dbReference type="GO" id="GO:0016740">
    <property type="term" value="F:transferase activity"/>
    <property type="evidence" value="ECO:0007669"/>
    <property type="project" value="UniProtKB-KW"/>
</dbReference>
<comment type="function">
    <text evidence="7">Allows the formation of correctly charged Gln-tRNA(Gln) through the transamidation of misacylated Glu-tRNA(Gln) in organisms which lack glutaminyl-tRNA synthetase. The reaction takes place in the presence of glutamine and ATP through an activated gamma-phospho-Glu-tRNA(Gln).</text>
</comment>
<dbReference type="InterPro" id="IPR036928">
    <property type="entry name" value="AS_sf"/>
</dbReference>
<dbReference type="Gene3D" id="3.90.1300.10">
    <property type="entry name" value="Amidase signature (AS) domain"/>
    <property type="match status" value="1"/>
</dbReference>
<keyword evidence="9" id="KW-0808">Transferase</keyword>
<evidence type="ECO:0000313" key="9">
    <source>
        <dbReference type="EMBL" id="TSC65160.1"/>
    </source>
</evidence>
<feature type="active site" description="Charge relay system" evidence="7">
    <location>
        <position position="168"/>
    </location>
</feature>
<keyword evidence="5 7" id="KW-0648">Protein biosynthesis</keyword>
<dbReference type="InterPro" id="IPR004412">
    <property type="entry name" value="GatA"/>
</dbReference>